<dbReference type="InterPro" id="IPR011748">
    <property type="entry name" value="Unchr_phage_tail-like"/>
</dbReference>
<reference evidence="1" key="1">
    <citation type="submission" date="2022-06" db="EMBL/GenBank/DDBJ databases">
        <title>New cyanobacteria of genus Symplocastrum in benthos of Lake Baikal.</title>
        <authorList>
            <person name="Sorokovikova E."/>
            <person name="Tikhonova I."/>
            <person name="Krasnopeev A."/>
            <person name="Evseev P."/>
            <person name="Gladkikh A."/>
            <person name="Belykh O."/>
        </authorList>
    </citation>
    <scope>NUCLEOTIDE SEQUENCE</scope>
    <source>
        <strain evidence="1">BBK-W-15</strain>
    </source>
</reference>
<dbReference type="AlphaFoldDB" id="A0AAE3KP13"/>
<proteinExistence type="predicted"/>
<evidence type="ECO:0000313" key="1">
    <source>
        <dbReference type="EMBL" id="MCP2729238.1"/>
    </source>
</evidence>
<dbReference type="NCBIfam" id="TIGR02242">
    <property type="entry name" value="tail_TIGR02242"/>
    <property type="match status" value="1"/>
</dbReference>
<organism evidence="1 2">
    <name type="scientific">Limnofasciculus baicalensis BBK-W-15</name>
    <dbReference type="NCBI Taxonomy" id="2699891"/>
    <lineage>
        <taxon>Bacteria</taxon>
        <taxon>Bacillati</taxon>
        <taxon>Cyanobacteriota</taxon>
        <taxon>Cyanophyceae</taxon>
        <taxon>Coleofasciculales</taxon>
        <taxon>Coleofasciculaceae</taxon>
        <taxon>Limnofasciculus</taxon>
        <taxon>Limnofasciculus baicalensis</taxon>
    </lineage>
</organism>
<keyword evidence="2" id="KW-1185">Reference proteome</keyword>
<protein>
    <submittedName>
        <fullName evidence="1">Phage tail protein</fullName>
    </submittedName>
</protein>
<dbReference type="Proteomes" id="UP001204953">
    <property type="component" value="Unassembled WGS sequence"/>
</dbReference>
<gene>
    <name evidence="1" type="ORF">NJ959_12305</name>
</gene>
<comment type="caution">
    <text evidence="1">The sequence shown here is derived from an EMBL/GenBank/DDBJ whole genome shotgun (WGS) entry which is preliminary data.</text>
</comment>
<evidence type="ECO:0000313" key="2">
    <source>
        <dbReference type="Proteomes" id="UP001204953"/>
    </source>
</evidence>
<sequence length="348" mass="39789">MSGNSSDYIKYLPATLQTDELIGEFLLAFEKILTGENFPPRINPGIIESSTSNPPGLEAVIESIHTYFDPDLTPEEFLPWLASWVGLSLRDDWQPSTRREFIKRIVHFYHLRGTKEGLKQVLSLYLRSVDLPDNVTIYEEDYFPPYYFQVELKLSRLESSLYEQQVRIAKAIINQEKPAHTYYGLKIQVPSMRITGNLYGVNIKPINFLYLVGYRVTYMIRATIKRPEGGNNNLRLSIKGGLGQVKIYSYKIGTGDLEVSYTLSEEEIKTVKNWYVAIDNLSVSEAKGSLLITTTYSESKPETQSQLKSETQSQEYKLSLPRGLKIYKPKYDEDKDGNTFLGTVKVET</sequence>
<dbReference type="EMBL" id="JAMZMM010000101">
    <property type="protein sequence ID" value="MCP2729238.1"/>
    <property type="molecule type" value="Genomic_DNA"/>
</dbReference>
<dbReference type="RefSeq" id="WP_254012022.1">
    <property type="nucleotide sequence ID" value="NZ_JAMZMM010000101.1"/>
</dbReference>
<dbReference type="Pfam" id="PF09684">
    <property type="entry name" value="Tail_P2_I"/>
    <property type="match status" value="1"/>
</dbReference>
<name>A0AAE3KP13_9CYAN</name>
<dbReference type="InterPro" id="IPR006521">
    <property type="entry name" value="Tail_protein_I"/>
</dbReference>
<accession>A0AAE3KP13</accession>